<dbReference type="GeneID" id="26647842"/>
<dbReference type="EMBL" id="KP696447">
    <property type="protein sequence ID" value="AKA61467.1"/>
    <property type="molecule type" value="Genomic_DNA"/>
</dbReference>
<organism evidence="1 2">
    <name type="scientific">Bacillus phage Stahl</name>
    <dbReference type="NCBI Taxonomy" id="1610832"/>
    <lineage>
        <taxon>Viruses</taxon>
        <taxon>Duplodnaviria</taxon>
        <taxon>Heunggongvirae</taxon>
        <taxon>Uroviricota</taxon>
        <taxon>Caudoviricetes</taxon>
        <taxon>Slashvirus</taxon>
        <taxon>Slashvirus stahl</taxon>
    </lineage>
</organism>
<proteinExistence type="predicted"/>
<keyword evidence="2" id="KW-1185">Reference proteome</keyword>
<dbReference type="Proteomes" id="UP000033015">
    <property type="component" value="Segment"/>
</dbReference>
<protein>
    <submittedName>
        <fullName evidence="1">Uncharacterized protein</fullName>
    </submittedName>
</protein>
<name>A0A0E3JT31_9CAUD</name>
<evidence type="ECO:0000313" key="1">
    <source>
        <dbReference type="EMBL" id="AKA61467.1"/>
    </source>
</evidence>
<dbReference type="RefSeq" id="YP_009203643.1">
    <property type="nucleotide sequence ID" value="NC_028856.1"/>
</dbReference>
<accession>A0A0E3JT31</accession>
<dbReference type="KEGG" id="vg:26647842"/>
<sequence>MRKDEKEIVNAYLWKSHVLILDLVDLVEDDKLRQKIKTKVLDVAHETQEYLKNDEK</sequence>
<evidence type="ECO:0000313" key="2">
    <source>
        <dbReference type="Proteomes" id="UP000033015"/>
    </source>
</evidence>
<reference evidence="2" key="2">
    <citation type="submission" date="2015-01" db="EMBL/GenBank/DDBJ databases">
        <title>Complete Genome of Bacillus megaterium Siphophage Stahl.</title>
        <authorList>
            <person name="Brizendine A.M."/>
            <person name="Rousseau S."/>
            <person name="Hernandez A.C."/>
            <person name="Everett G.F.K."/>
        </authorList>
    </citation>
    <scope>NUCLEOTIDE SEQUENCE [LARGE SCALE GENOMIC DNA]</scope>
</reference>
<gene>
    <name evidence="1" type="ORF">CPT_Stahl39</name>
</gene>
<reference evidence="1 2" key="1">
    <citation type="journal article" date="2015" name="Genome Announc.">
        <title>Complete Genome Sequence of Bacillus megaterium Siphophage Stahl.</title>
        <authorList>
            <person name="Brizendine A.M."/>
            <person name="Rousseau S."/>
            <person name="Hernandez A.C."/>
            <person name="Kuty Everett G.F."/>
        </authorList>
    </citation>
    <scope>NUCLEOTIDE SEQUENCE [LARGE SCALE GENOMIC DNA]</scope>
</reference>